<sequence length="335" mass="40022">MKLIKVATIEITPTSPFNFDATFHKPDHFTSGDNYWEPGTRWQTWLYGGKPYGLKFVNIGTREKPKIKIDIWTDRKPKQETIDSLIKEIRFRYNLDLDLTDFYKSFKNDKVLAPIIKKWHGMRPGHPSSLYEYLIIGIVLQNATVKRSVQMFRALLENYGTKLEYDGKELWCFWKGGSLTNVTEQELRNLKVGYRAKSIKKIDDYFAQGLMDEMILRKKDRQTQMTELLKLYGVGPATVWYLLFDVFHHWDFFNHISPWEQKIYSKVFFDQDPENPVSVEKLLKHFEKFGKYKQLAVHYIWEDLWWTRLHLLEQSYRGKESKSQNLAWLEKLIRI</sequence>
<dbReference type="AlphaFoldDB" id="A0A1F7YGQ6"/>
<dbReference type="EMBL" id="MGGL01000011">
    <property type="protein sequence ID" value="OGM26493.1"/>
    <property type="molecule type" value="Genomic_DNA"/>
</dbReference>
<dbReference type="SUPFAM" id="SSF48150">
    <property type="entry name" value="DNA-glycosylase"/>
    <property type="match status" value="1"/>
</dbReference>
<dbReference type="InterPro" id="IPR011257">
    <property type="entry name" value="DNA_glycosylase"/>
</dbReference>
<dbReference type="PANTHER" id="PTHR10242:SF2">
    <property type="entry name" value="N-GLYCOSYLASE_DNA LYASE"/>
    <property type="match status" value="1"/>
</dbReference>
<evidence type="ECO:0000313" key="2">
    <source>
        <dbReference type="Proteomes" id="UP000179221"/>
    </source>
</evidence>
<dbReference type="InterPro" id="IPR037046">
    <property type="entry name" value="AlkA_N_sf"/>
</dbReference>
<dbReference type="Gene3D" id="1.10.340.30">
    <property type="entry name" value="Hypothetical protein, domain 2"/>
    <property type="match status" value="1"/>
</dbReference>
<reference evidence="1 2" key="1">
    <citation type="journal article" date="2016" name="Nat. Commun.">
        <title>Thousands of microbial genomes shed light on interconnected biogeochemical processes in an aquifer system.</title>
        <authorList>
            <person name="Anantharaman K."/>
            <person name="Brown C.T."/>
            <person name="Hug L.A."/>
            <person name="Sharon I."/>
            <person name="Castelle C.J."/>
            <person name="Probst A.J."/>
            <person name="Thomas B.C."/>
            <person name="Singh A."/>
            <person name="Wilkins M.J."/>
            <person name="Karaoz U."/>
            <person name="Brodie E.L."/>
            <person name="Williams K.H."/>
            <person name="Hubbard S.S."/>
            <person name="Banfield J.F."/>
        </authorList>
    </citation>
    <scope>NUCLEOTIDE SEQUENCE [LARGE SCALE GENOMIC DNA]</scope>
</reference>
<dbReference type="Gene3D" id="3.30.310.20">
    <property type="entry name" value="DNA-3-methyladenine glycosylase AlkA, N-terminal domain"/>
    <property type="match status" value="1"/>
</dbReference>
<dbReference type="PANTHER" id="PTHR10242">
    <property type="entry name" value="8-OXOGUANINE DNA GLYCOSYLASE"/>
    <property type="match status" value="1"/>
</dbReference>
<organism evidence="1 2">
    <name type="scientific">Candidatus Woesebacteria bacterium RIFCSPHIGHO2_01_FULL_40_22</name>
    <dbReference type="NCBI Taxonomy" id="1802499"/>
    <lineage>
        <taxon>Bacteria</taxon>
        <taxon>Candidatus Woeseibacteriota</taxon>
    </lineage>
</organism>
<dbReference type="InterPro" id="IPR052054">
    <property type="entry name" value="Oxidative_DNA_repair_enzyme"/>
</dbReference>
<accession>A0A1F7YGQ6</accession>
<dbReference type="GO" id="GO:0003824">
    <property type="term" value="F:catalytic activity"/>
    <property type="evidence" value="ECO:0007669"/>
    <property type="project" value="InterPro"/>
</dbReference>
<proteinExistence type="predicted"/>
<comment type="caution">
    <text evidence="1">The sequence shown here is derived from an EMBL/GenBank/DDBJ whole genome shotgun (WGS) entry which is preliminary data.</text>
</comment>
<dbReference type="Proteomes" id="UP000179221">
    <property type="component" value="Unassembled WGS sequence"/>
</dbReference>
<protein>
    <recommendedName>
        <fullName evidence="3">HhH-GPD domain-containing protein</fullName>
    </recommendedName>
</protein>
<dbReference type="GO" id="GO:0006281">
    <property type="term" value="P:DNA repair"/>
    <property type="evidence" value="ECO:0007669"/>
    <property type="project" value="InterPro"/>
</dbReference>
<evidence type="ECO:0000313" key="1">
    <source>
        <dbReference type="EMBL" id="OGM26493.1"/>
    </source>
</evidence>
<name>A0A1F7YGQ6_9BACT</name>
<evidence type="ECO:0008006" key="3">
    <source>
        <dbReference type="Google" id="ProtNLM"/>
    </source>
</evidence>
<gene>
    <name evidence="1" type="ORF">A2628_03060</name>
</gene>